<evidence type="ECO:0000256" key="5">
    <source>
        <dbReference type="ARBA" id="ARBA00022989"/>
    </source>
</evidence>
<dbReference type="SMR" id="A0A015LW66"/>
<evidence type="ECO:0000256" key="9">
    <source>
        <dbReference type="SAM" id="MobiDB-lite"/>
    </source>
</evidence>
<keyword evidence="6 10" id="KW-0472">Membrane</keyword>
<comment type="subcellular location">
    <subcellularLocation>
        <location evidence="1">Endoplasmic reticulum membrane</location>
        <topology evidence="1">Single-pass type I membrane protein</topology>
    </subcellularLocation>
</comment>
<protein>
    <submittedName>
        <fullName evidence="12">Uncharacterized protein</fullName>
    </submittedName>
</protein>
<dbReference type="STRING" id="1432141.A0A015LW66"/>
<evidence type="ECO:0000313" key="13">
    <source>
        <dbReference type="Proteomes" id="UP000022910"/>
    </source>
</evidence>
<keyword evidence="5 10" id="KW-1133">Transmembrane helix</keyword>
<keyword evidence="4" id="KW-0256">Endoplasmic reticulum</keyword>
<dbReference type="PANTHER" id="PTHR12924:SF0">
    <property type="entry name" value="TRANSLOCON-ASSOCIATED PROTEIN SUBUNIT ALPHA"/>
    <property type="match status" value="1"/>
</dbReference>
<dbReference type="EMBL" id="JEMT01026573">
    <property type="protein sequence ID" value="EXX58903.1"/>
    <property type="molecule type" value="Genomic_DNA"/>
</dbReference>
<evidence type="ECO:0000256" key="6">
    <source>
        <dbReference type="ARBA" id="ARBA00023136"/>
    </source>
</evidence>
<name>A0A015LW66_RHIIW</name>
<keyword evidence="2 10" id="KW-0812">Transmembrane</keyword>
<evidence type="ECO:0000256" key="8">
    <source>
        <dbReference type="ARBA" id="ARBA00038311"/>
    </source>
</evidence>
<comment type="similarity">
    <text evidence="8">Belongs to the IRC22 family.</text>
</comment>
<dbReference type="OMA" id="YQEEWIP"/>
<dbReference type="Proteomes" id="UP000022910">
    <property type="component" value="Unassembled WGS sequence"/>
</dbReference>
<dbReference type="PANTHER" id="PTHR12924">
    <property type="entry name" value="TRANSLOCON-ASSOCIATED PROTEIN, ALPHA SUBUNIT"/>
    <property type="match status" value="1"/>
</dbReference>
<evidence type="ECO:0000256" key="2">
    <source>
        <dbReference type="ARBA" id="ARBA00022692"/>
    </source>
</evidence>
<feature type="compositionally biased region" description="Basic residues" evidence="9">
    <location>
        <begin position="229"/>
        <end position="240"/>
    </location>
</feature>
<feature type="region of interest" description="Disordered" evidence="9">
    <location>
        <begin position="219"/>
        <end position="240"/>
    </location>
</feature>
<keyword evidence="3 11" id="KW-0732">Signal</keyword>
<sequence length="240" mass="27394">MKNILSIFFLAVLLFIPLLAFGAESEETQVYHAPKTVEISGEFTDNPFNQIINGQKNTVKLTFDNKGESNYTIETVTGQLFNKDNPSEIYRNLTAYKYSVAAPSMDHVEVNYNFYAEFPPQELGLNIYVFFSDENAKKFRGVGYNDTVTVVDPEVSIFDLQLVFMYLILIGFFGGMGYLIFQSFFGGAKTKKGKKRIVKTEDNNSESDKFDESWLPEQHLKSQTTRSSARIRKKNEAKKE</sequence>
<proteinExistence type="inferred from homology"/>
<evidence type="ECO:0000256" key="10">
    <source>
        <dbReference type="SAM" id="Phobius"/>
    </source>
</evidence>
<reference evidence="12 13" key="1">
    <citation type="submission" date="2014-02" db="EMBL/GenBank/DDBJ databases">
        <title>Single nucleus genome sequencing reveals high similarity among nuclei of an endomycorrhizal fungus.</title>
        <authorList>
            <person name="Lin K."/>
            <person name="Geurts R."/>
            <person name="Zhang Z."/>
            <person name="Limpens E."/>
            <person name="Saunders D.G."/>
            <person name="Mu D."/>
            <person name="Pang E."/>
            <person name="Cao H."/>
            <person name="Cha H."/>
            <person name="Lin T."/>
            <person name="Zhou Q."/>
            <person name="Shang Y."/>
            <person name="Li Y."/>
            <person name="Ivanov S."/>
            <person name="Sharma T."/>
            <person name="Velzen R.V."/>
            <person name="Ruijter N.D."/>
            <person name="Aanen D.K."/>
            <person name="Win J."/>
            <person name="Kamoun S."/>
            <person name="Bisseling T."/>
            <person name="Huang S."/>
        </authorList>
    </citation>
    <scope>NUCLEOTIDE SEQUENCE [LARGE SCALE GENOMIC DNA]</scope>
    <source>
        <strain evidence="13">DAOM197198w</strain>
    </source>
</reference>
<comment type="caution">
    <text evidence="12">The sequence shown here is derived from an EMBL/GenBank/DDBJ whole genome shotgun (WGS) entry which is preliminary data.</text>
</comment>
<dbReference type="InterPro" id="IPR005595">
    <property type="entry name" value="TRAP_alpha"/>
</dbReference>
<evidence type="ECO:0000256" key="7">
    <source>
        <dbReference type="ARBA" id="ARBA00037565"/>
    </source>
</evidence>
<evidence type="ECO:0000313" key="12">
    <source>
        <dbReference type="EMBL" id="EXX58903.1"/>
    </source>
</evidence>
<evidence type="ECO:0000256" key="3">
    <source>
        <dbReference type="ARBA" id="ARBA00022729"/>
    </source>
</evidence>
<accession>A0A015LW66</accession>
<evidence type="ECO:0000256" key="11">
    <source>
        <dbReference type="SAM" id="SignalP"/>
    </source>
</evidence>
<dbReference type="Pfam" id="PF03896">
    <property type="entry name" value="TRAP_alpha"/>
    <property type="match status" value="1"/>
</dbReference>
<feature type="signal peptide" evidence="11">
    <location>
        <begin position="1"/>
        <end position="22"/>
    </location>
</feature>
<evidence type="ECO:0000256" key="4">
    <source>
        <dbReference type="ARBA" id="ARBA00022824"/>
    </source>
</evidence>
<gene>
    <name evidence="12" type="ORF">RirG_193570</name>
</gene>
<dbReference type="OrthoDB" id="1926781at2759"/>
<evidence type="ECO:0000256" key="1">
    <source>
        <dbReference type="ARBA" id="ARBA00004115"/>
    </source>
</evidence>
<comment type="function">
    <text evidence="7">Is probably involved in a pathway contributing to genomic integrity.</text>
</comment>
<feature type="transmembrane region" description="Helical" evidence="10">
    <location>
        <begin position="163"/>
        <end position="186"/>
    </location>
</feature>
<keyword evidence="13" id="KW-1185">Reference proteome</keyword>
<dbReference type="GO" id="GO:0005789">
    <property type="term" value="C:endoplasmic reticulum membrane"/>
    <property type="evidence" value="ECO:0007669"/>
    <property type="project" value="UniProtKB-SubCell"/>
</dbReference>
<dbReference type="HOGENOM" id="CLU_068820_1_0_1"/>
<dbReference type="AlphaFoldDB" id="A0A015LW66"/>
<organism evidence="12 13">
    <name type="scientific">Rhizophagus irregularis (strain DAOM 197198w)</name>
    <name type="common">Glomus intraradices</name>
    <dbReference type="NCBI Taxonomy" id="1432141"/>
    <lineage>
        <taxon>Eukaryota</taxon>
        <taxon>Fungi</taxon>
        <taxon>Fungi incertae sedis</taxon>
        <taxon>Mucoromycota</taxon>
        <taxon>Glomeromycotina</taxon>
        <taxon>Glomeromycetes</taxon>
        <taxon>Glomerales</taxon>
        <taxon>Glomeraceae</taxon>
        <taxon>Rhizophagus</taxon>
    </lineage>
</organism>
<feature type="chain" id="PRO_5001476702" evidence="11">
    <location>
        <begin position="23"/>
        <end position="240"/>
    </location>
</feature>